<dbReference type="AlphaFoldDB" id="A0A150G3D4"/>
<feature type="coiled-coil region" evidence="1">
    <location>
        <begin position="165"/>
        <end position="224"/>
    </location>
</feature>
<dbReference type="Gene3D" id="1.20.5.1700">
    <property type="match status" value="1"/>
</dbReference>
<sequence>MSESVISDFGSEENVDLKRNFENNNVEKQYQSLCESWRVELEEKQRHLEAAKAQILGPRDLDVLRVKLLEEVDAPYKAKIDNLSREAESSHQAYLKLRQDYEELQQTYRSLEVRTVGDQEAHRLETTALTRELREKTANLTAAQGEWPGPVPNRQRGGGGLESKLATCEAALRSLQRDMEAAKYASNQMKAELDEVRRAKERAVVERESAAVQAEKKVKAAEEETAQLMSFVESVGRKNRHLVQELAESQRAAEDLFAANVRLQSAQTQLQAQLDSAVRLASGEKAAILAEQEEAVRRLEERLVSAQGEVAKREGALAELKLAQQEELAKLSASCEARINEERRAAAERVRELLDAKADAMERATAAQRLADEKRRELEAALRQVQSEADSASREAGAESLRADGLAKQLAEATAGADAIRTELADVKVLPGGFVRGADMVRLQMNCQQLTEKRVELEQRLAAAEEGAVQARAARDALAAEVDAVRREAEEQQRAAARSAESTRAAWALEKAALAKRYQAAIKELTSRHEGELRKVKRKARGAHAAVAQLTDEVADLKFKAAEVRHVNHMSDGLLLTGPGRPGSPYRDHTYSPTPGSTPGAGAYYGSSGGGAYSPRPLSAPSYLAPSAPNVVIVTGNGGGGGSANNGIAAAAAAGAAAGAAAQAQAQSLAFEGGGSGGEGHGHGGGADGGGGALVDSALLSSIAALRNRQLQYMDAARRSLQS</sequence>
<accession>A0A150G3D4</accession>
<dbReference type="OrthoDB" id="311279at2759"/>
<organism evidence="2 3">
    <name type="scientific">Gonium pectorale</name>
    <name type="common">Green alga</name>
    <dbReference type="NCBI Taxonomy" id="33097"/>
    <lineage>
        <taxon>Eukaryota</taxon>
        <taxon>Viridiplantae</taxon>
        <taxon>Chlorophyta</taxon>
        <taxon>core chlorophytes</taxon>
        <taxon>Chlorophyceae</taxon>
        <taxon>CS clade</taxon>
        <taxon>Chlamydomonadales</taxon>
        <taxon>Volvocaceae</taxon>
        <taxon>Gonium</taxon>
    </lineage>
</organism>
<feature type="coiled-coil region" evidence="1">
    <location>
        <begin position="80"/>
        <end position="114"/>
    </location>
</feature>
<dbReference type="STRING" id="33097.A0A150G3D4"/>
<evidence type="ECO:0000313" key="3">
    <source>
        <dbReference type="Proteomes" id="UP000075714"/>
    </source>
</evidence>
<protein>
    <submittedName>
        <fullName evidence="2">Uncharacterized protein</fullName>
    </submittedName>
</protein>
<evidence type="ECO:0000256" key="1">
    <source>
        <dbReference type="SAM" id="Coils"/>
    </source>
</evidence>
<name>A0A150G3D4_GONPE</name>
<keyword evidence="1" id="KW-0175">Coiled coil</keyword>
<evidence type="ECO:0000313" key="2">
    <source>
        <dbReference type="EMBL" id="KXZ44389.1"/>
    </source>
</evidence>
<dbReference type="Proteomes" id="UP000075714">
    <property type="component" value="Unassembled WGS sequence"/>
</dbReference>
<feature type="coiled-coil region" evidence="1">
    <location>
        <begin position="440"/>
        <end position="495"/>
    </location>
</feature>
<feature type="coiled-coil region" evidence="1">
    <location>
        <begin position="343"/>
        <end position="395"/>
    </location>
</feature>
<reference evidence="3" key="1">
    <citation type="journal article" date="2016" name="Nat. Commun.">
        <title>The Gonium pectorale genome demonstrates co-option of cell cycle regulation during the evolution of multicellularity.</title>
        <authorList>
            <person name="Hanschen E.R."/>
            <person name="Marriage T.N."/>
            <person name="Ferris P.J."/>
            <person name="Hamaji T."/>
            <person name="Toyoda A."/>
            <person name="Fujiyama A."/>
            <person name="Neme R."/>
            <person name="Noguchi H."/>
            <person name="Minakuchi Y."/>
            <person name="Suzuki M."/>
            <person name="Kawai-Toyooka H."/>
            <person name="Smith D.R."/>
            <person name="Sparks H."/>
            <person name="Anderson J."/>
            <person name="Bakaric R."/>
            <person name="Luria V."/>
            <person name="Karger A."/>
            <person name="Kirschner M.W."/>
            <person name="Durand P.M."/>
            <person name="Michod R.E."/>
            <person name="Nozaki H."/>
            <person name="Olson B.J."/>
        </authorList>
    </citation>
    <scope>NUCLEOTIDE SEQUENCE [LARGE SCALE GENOMIC DNA]</scope>
    <source>
        <strain evidence="3">NIES-2863</strain>
    </source>
</reference>
<gene>
    <name evidence="2" type="ORF">GPECTOR_68g360</name>
</gene>
<feature type="coiled-coil region" evidence="1">
    <location>
        <begin position="289"/>
        <end position="316"/>
    </location>
</feature>
<proteinExistence type="predicted"/>
<comment type="caution">
    <text evidence="2">The sequence shown here is derived from an EMBL/GenBank/DDBJ whole genome shotgun (WGS) entry which is preliminary data.</text>
</comment>
<keyword evidence="3" id="KW-1185">Reference proteome</keyword>
<dbReference type="EMBL" id="LSYV01000069">
    <property type="protein sequence ID" value="KXZ44389.1"/>
    <property type="molecule type" value="Genomic_DNA"/>
</dbReference>